<dbReference type="OrthoDB" id="1432691at2759"/>
<name>A0A9D3W2T2_9ROSI</name>
<feature type="coiled-coil region" evidence="1">
    <location>
        <begin position="70"/>
        <end position="97"/>
    </location>
</feature>
<keyword evidence="1" id="KW-0175">Coiled coil</keyword>
<dbReference type="AlphaFoldDB" id="A0A9D3W2T2"/>
<evidence type="ECO:0000313" key="2">
    <source>
        <dbReference type="EMBL" id="KAH1107273.1"/>
    </source>
</evidence>
<keyword evidence="3" id="KW-1185">Reference proteome</keyword>
<protein>
    <submittedName>
        <fullName evidence="2">Uncharacterized protein</fullName>
    </submittedName>
</protein>
<gene>
    <name evidence="2" type="ORF">J1N35_011041</name>
</gene>
<dbReference type="Proteomes" id="UP000828251">
    <property type="component" value="Unassembled WGS sequence"/>
</dbReference>
<sequence>MAEASSLAKITVTNVKFEVKKFDELDIALEEKPDKMVDKEWAKINRQACVNLETDKSLPTKHHYGTRAETKVIDQRLERLEQLQREMQDQLQMQMHEQLAKIQQDMTDQMLESQRNMMNQLTQLLNGGLKKGKTPMANAGDDNEDPLYPLAFTPTNAQTQPELYSRRPSVTISPQQFHVGASAPMNNQKGSGSNMGDNPTNLVVPNLDDVTEIERARVIVMKNADYHRGIDAEDLSLVSDLVLSPKFKMLEFKKYNGTSCPEAHITMF</sequence>
<reference evidence="2 3" key="1">
    <citation type="journal article" date="2021" name="Plant Biotechnol. J.">
        <title>Multi-omics assisted identification of the key and species-specific regulatory components of drought-tolerant mechanisms in Gossypium stocksii.</title>
        <authorList>
            <person name="Yu D."/>
            <person name="Ke L."/>
            <person name="Zhang D."/>
            <person name="Wu Y."/>
            <person name="Sun Y."/>
            <person name="Mei J."/>
            <person name="Sun J."/>
            <person name="Sun Y."/>
        </authorList>
    </citation>
    <scope>NUCLEOTIDE SEQUENCE [LARGE SCALE GENOMIC DNA]</scope>
    <source>
        <strain evidence="3">cv. E1</strain>
        <tissue evidence="2">Leaf</tissue>
    </source>
</reference>
<proteinExistence type="predicted"/>
<evidence type="ECO:0000313" key="3">
    <source>
        <dbReference type="Proteomes" id="UP000828251"/>
    </source>
</evidence>
<comment type="caution">
    <text evidence="2">The sequence shown here is derived from an EMBL/GenBank/DDBJ whole genome shotgun (WGS) entry which is preliminary data.</text>
</comment>
<accession>A0A9D3W2T2</accession>
<organism evidence="2 3">
    <name type="scientific">Gossypium stocksii</name>
    <dbReference type="NCBI Taxonomy" id="47602"/>
    <lineage>
        <taxon>Eukaryota</taxon>
        <taxon>Viridiplantae</taxon>
        <taxon>Streptophyta</taxon>
        <taxon>Embryophyta</taxon>
        <taxon>Tracheophyta</taxon>
        <taxon>Spermatophyta</taxon>
        <taxon>Magnoliopsida</taxon>
        <taxon>eudicotyledons</taxon>
        <taxon>Gunneridae</taxon>
        <taxon>Pentapetalae</taxon>
        <taxon>rosids</taxon>
        <taxon>malvids</taxon>
        <taxon>Malvales</taxon>
        <taxon>Malvaceae</taxon>
        <taxon>Malvoideae</taxon>
        <taxon>Gossypium</taxon>
    </lineage>
</organism>
<evidence type="ECO:0000256" key="1">
    <source>
        <dbReference type="SAM" id="Coils"/>
    </source>
</evidence>
<dbReference type="EMBL" id="JAIQCV010000004">
    <property type="protein sequence ID" value="KAH1107273.1"/>
    <property type="molecule type" value="Genomic_DNA"/>
</dbReference>